<evidence type="ECO:0000256" key="3">
    <source>
        <dbReference type="ARBA" id="ARBA00022679"/>
    </source>
</evidence>
<dbReference type="AlphaFoldDB" id="A0A6H0SH48"/>
<dbReference type="GO" id="GO:0016020">
    <property type="term" value="C:membrane"/>
    <property type="evidence" value="ECO:0007669"/>
    <property type="project" value="UniProtKB-SubCell"/>
</dbReference>
<dbReference type="NCBIfam" id="TIGR03025">
    <property type="entry name" value="EPS_sugtrans"/>
    <property type="match status" value="1"/>
</dbReference>
<dbReference type="InterPro" id="IPR003362">
    <property type="entry name" value="Bact_transf"/>
</dbReference>
<dbReference type="PANTHER" id="PTHR30576">
    <property type="entry name" value="COLANIC BIOSYNTHESIS UDP-GLUCOSE LIPID CARRIER TRANSFERASE"/>
    <property type="match status" value="1"/>
</dbReference>
<comment type="similarity">
    <text evidence="2">Belongs to the bacterial sugar transferase family.</text>
</comment>
<keyword evidence="5 7" id="KW-1133">Transmembrane helix</keyword>
<feature type="transmembrane region" description="Helical" evidence="7">
    <location>
        <begin position="59"/>
        <end position="76"/>
    </location>
</feature>
<organism evidence="9 10">
    <name type="scientific">Glutamicibacter mishrai</name>
    <dbReference type="NCBI Taxonomy" id="1775880"/>
    <lineage>
        <taxon>Bacteria</taxon>
        <taxon>Bacillati</taxon>
        <taxon>Actinomycetota</taxon>
        <taxon>Actinomycetes</taxon>
        <taxon>Micrococcales</taxon>
        <taxon>Micrococcaceae</taxon>
        <taxon>Glutamicibacter</taxon>
    </lineage>
</organism>
<gene>
    <name evidence="9" type="ORF">D3791_04600</name>
</gene>
<keyword evidence="10" id="KW-1185">Reference proteome</keyword>
<evidence type="ECO:0000256" key="2">
    <source>
        <dbReference type="ARBA" id="ARBA00006464"/>
    </source>
</evidence>
<protein>
    <submittedName>
        <fullName evidence="9">Sugar transferase</fullName>
    </submittedName>
</protein>
<evidence type="ECO:0000259" key="8">
    <source>
        <dbReference type="Pfam" id="PF02397"/>
    </source>
</evidence>
<feature type="transmembrane region" description="Helical" evidence="7">
    <location>
        <begin position="301"/>
        <end position="322"/>
    </location>
</feature>
<reference evidence="9 10" key="1">
    <citation type="submission" date="2018-09" db="EMBL/GenBank/DDBJ databases">
        <title>Glutamicibacter mishrai S5-52T (LMG 29155T = KCTC 39846T).</title>
        <authorList>
            <person name="Das S.K."/>
        </authorList>
    </citation>
    <scope>NUCLEOTIDE SEQUENCE [LARGE SCALE GENOMIC DNA]</scope>
    <source>
        <strain evidence="9 10">S5-52</strain>
    </source>
</reference>
<proteinExistence type="inferred from homology"/>
<feature type="transmembrane region" description="Helical" evidence="7">
    <location>
        <begin position="20"/>
        <end position="39"/>
    </location>
</feature>
<evidence type="ECO:0000256" key="7">
    <source>
        <dbReference type="SAM" id="Phobius"/>
    </source>
</evidence>
<dbReference type="EMBL" id="CP032549">
    <property type="protein sequence ID" value="QIV86466.1"/>
    <property type="molecule type" value="Genomic_DNA"/>
</dbReference>
<dbReference type="InterPro" id="IPR017475">
    <property type="entry name" value="EPS_sugar_tfrase"/>
</dbReference>
<keyword evidence="4 7" id="KW-0812">Transmembrane</keyword>
<accession>A0A6H0SH48</accession>
<comment type="subcellular location">
    <subcellularLocation>
        <location evidence="1">Membrane</location>
        <topology evidence="1">Multi-pass membrane protein</topology>
    </subcellularLocation>
</comment>
<feature type="transmembrane region" description="Helical" evidence="7">
    <location>
        <begin position="97"/>
        <end position="116"/>
    </location>
</feature>
<evidence type="ECO:0000313" key="10">
    <source>
        <dbReference type="Proteomes" id="UP000502331"/>
    </source>
</evidence>
<evidence type="ECO:0000313" key="9">
    <source>
        <dbReference type="EMBL" id="QIV86466.1"/>
    </source>
</evidence>
<keyword evidence="6 7" id="KW-0472">Membrane</keyword>
<feature type="transmembrane region" description="Helical" evidence="7">
    <location>
        <begin position="122"/>
        <end position="142"/>
    </location>
</feature>
<evidence type="ECO:0000256" key="5">
    <source>
        <dbReference type="ARBA" id="ARBA00022989"/>
    </source>
</evidence>
<dbReference type="Pfam" id="PF13727">
    <property type="entry name" value="CoA_binding_3"/>
    <property type="match status" value="1"/>
</dbReference>
<dbReference type="GO" id="GO:0016780">
    <property type="term" value="F:phosphotransferase activity, for other substituted phosphate groups"/>
    <property type="evidence" value="ECO:0007669"/>
    <property type="project" value="TreeGrafter"/>
</dbReference>
<sequence length="489" mass="54055">MAAVEVNGQTEERRRWFAGLPRLVGILDAVAIFAAMLAAQLGRFGTELDAELVGSSIDPNYWVVSIVIGIAWWISVGSSGSRDIRVVGTGLSEYKSVTLSTIYLFGGVAIVSYALRVSTARGYVGIALPAGILFLVFSRWILSRWVRRNRTQGRFRRNVLIMGSPSAVEHLHERLESTPEAGYRSAMAILPGFSLTSPSGSELPIPVVSVATEVEDIVRSIDNHDVDVVAISAGSNIKPRKIRELGWELQSRSISMILAPALTDIAGPRIHTQPIAGLPLIHVSTPKLVGIQAAMKRAFDVIGATFALLVLSPVFLITAIAIKLDSPGPVFYRQQRVGIRGNVFHMYKFRSMVTNADELLGELTPDSTGNGVLFKMKTDPRVTKVGRFIRRYSIDELPQLWNVIRGEMSMVGPRPPLKSEVDQYERYVERRLLVMPGITGLWQVSGRSDLEWEESVRLDLYYVENWSLIQDLTILSRTIKAVFTSSGAY</sequence>
<dbReference type="PANTHER" id="PTHR30576:SF10">
    <property type="entry name" value="SLL5057 PROTEIN"/>
    <property type="match status" value="1"/>
</dbReference>
<evidence type="ECO:0000256" key="6">
    <source>
        <dbReference type="ARBA" id="ARBA00023136"/>
    </source>
</evidence>
<evidence type="ECO:0000256" key="4">
    <source>
        <dbReference type="ARBA" id="ARBA00022692"/>
    </source>
</evidence>
<dbReference type="Pfam" id="PF02397">
    <property type="entry name" value="Bac_transf"/>
    <property type="match status" value="1"/>
</dbReference>
<keyword evidence="3 9" id="KW-0808">Transferase</keyword>
<name>A0A6H0SH48_9MICC</name>
<dbReference type="Proteomes" id="UP000502331">
    <property type="component" value="Chromosome"/>
</dbReference>
<feature type="domain" description="Bacterial sugar transferase" evidence="8">
    <location>
        <begin position="296"/>
        <end position="483"/>
    </location>
</feature>
<dbReference type="RefSeq" id="WP_172511407.1">
    <property type="nucleotide sequence ID" value="NZ_CP032549.1"/>
</dbReference>
<evidence type="ECO:0000256" key="1">
    <source>
        <dbReference type="ARBA" id="ARBA00004141"/>
    </source>
</evidence>